<dbReference type="NCBIfam" id="NF033563">
    <property type="entry name" value="transpos_IS30"/>
    <property type="match status" value="1"/>
</dbReference>
<dbReference type="KEGG" id="cthd:CDO33_01595"/>
<comment type="caution">
    <text evidence="3">The sequence shown here is derived from an EMBL/GenBank/DDBJ whole genome shotgun (WGS) entry which is preliminary data.</text>
</comment>
<dbReference type="GO" id="GO:0005829">
    <property type="term" value="C:cytosol"/>
    <property type="evidence" value="ECO:0007669"/>
    <property type="project" value="TreeGrafter"/>
</dbReference>
<dbReference type="InterPro" id="IPR053392">
    <property type="entry name" value="Transposase_IS30-like"/>
</dbReference>
<dbReference type="EMBL" id="NIOJ01000138">
    <property type="protein sequence ID" value="PNT91803.1"/>
    <property type="molecule type" value="Genomic_DNA"/>
</dbReference>
<dbReference type="AlphaFoldDB" id="A0A2K2EZ42"/>
<dbReference type="KEGG" id="cthd:CDO33_02235"/>
<dbReference type="GO" id="GO:0032196">
    <property type="term" value="P:transposition"/>
    <property type="evidence" value="ECO:0007669"/>
    <property type="project" value="TreeGrafter"/>
</dbReference>
<dbReference type="Gene3D" id="3.30.420.10">
    <property type="entry name" value="Ribonuclease H-like superfamily/Ribonuclease H"/>
    <property type="match status" value="1"/>
</dbReference>
<dbReference type="RefSeq" id="WP_103083328.1">
    <property type="nucleotide sequence ID" value="NZ_CP021850.1"/>
</dbReference>
<accession>A0A2K2EZ42</accession>
<dbReference type="KEGG" id="cthd:CDO33_07460"/>
<dbReference type="Proteomes" id="UP000236151">
    <property type="component" value="Unassembled WGS sequence"/>
</dbReference>
<dbReference type="GO" id="GO:0004803">
    <property type="term" value="F:transposase activity"/>
    <property type="evidence" value="ECO:0007669"/>
    <property type="project" value="TreeGrafter"/>
</dbReference>
<evidence type="ECO:0000313" key="3">
    <source>
        <dbReference type="EMBL" id="PNT91803.1"/>
    </source>
</evidence>
<evidence type="ECO:0000256" key="1">
    <source>
        <dbReference type="ARBA" id="ARBA00023172"/>
    </source>
</evidence>
<proteinExistence type="predicted"/>
<evidence type="ECO:0000259" key="2">
    <source>
        <dbReference type="PROSITE" id="PS50994"/>
    </source>
</evidence>
<reference evidence="3 4" key="1">
    <citation type="submission" date="2017-06" db="EMBL/GenBank/DDBJ databases">
        <title>Investigating the central metabolism of Clostridium thermosuccinogenes.</title>
        <authorList>
            <person name="Koendjbiharie J.G."/>
            <person name="van Kranenburg R."/>
        </authorList>
    </citation>
    <scope>NUCLEOTIDE SEQUENCE [LARGE SCALE GENOMIC DNA]</scope>
    <source>
        <strain evidence="3 4">DSM 5806</strain>
    </source>
</reference>
<dbReference type="KEGG" id="cthd:CDO33_00545"/>
<dbReference type="KEGG" id="cthd:CDO33_00080"/>
<sequence length="432" mass="49926">MRGFKHLSQEERNIIEQRLISRKSFKSIARELGKDPTTISKEVKNHIQFRKTGCYGRVFNDCKHRIGCPVKHLCGSLRCSRYCRACKSRMCSSLCHEYQQEICPKLSKPPYVCNGCEDKQSCTLEKRIYSATHAQREYETVRSECRQGLQITEEEAIRLDSIISPLLIKGQSLHHICINHADEIMLDERTLYNYVDKGIFTAKNIDMPRVVRMGRRKKGKDQFKVDKKCRIGRTYQDFLKFMQEHPDLPVVEMDTVIGRIGGKVLLTLHFTVPQLMLAFIRDANTSQSVIDIFDQLYLELGPDTFRKLFPVLLCDNGSEFSNPSAIEFDSHGQRRTCVFYCNPLAPYQKGAAENNHALIRRIIPKGTSLDEFTQRDITLMMNHINSYSRLNLGDKTPYWAFGLLYGEEILRRMNVELIPTDNVTLHSSLLKK</sequence>
<evidence type="ECO:0000313" key="4">
    <source>
        <dbReference type="Proteomes" id="UP000236151"/>
    </source>
</evidence>
<protein>
    <submittedName>
        <fullName evidence="3">Helix-turn-helix domain containing protein</fullName>
    </submittedName>
</protein>
<keyword evidence="4" id="KW-1185">Reference proteome</keyword>
<keyword evidence="1" id="KW-0233">DNA recombination</keyword>
<dbReference type="InterPro" id="IPR051917">
    <property type="entry name" value="Transposase-Integrase"/>
</dbReference>
<dbReference type="Pfam" id="PF13936">
    <property type="entry name" value="HTH_38"/>
    <property type="match status" value="1"/>
</dbReference>
<dbReference type="PROSITE" id="PS50994">
    <property type="entry name" value="INTEGRASE"/>
    <property type="match status" value="1"/>
</dbReference>
<dbReference type="GO" id="GO:0003676">
    <property type="term" value="F:nucleic acid binding"/>
    <property type="evidence" value="ECO:0007669"/>
    <property type="project" value="InterPro"/>
</dbReference>
<name>A0A2K2EZ42_9CLOT</name>
<gene>
    <name evidence="3" type="ORF">CDQ84_19195</name>
</gene>
<dbReference type="InterPro" id="IPR012337">
    <property type="entry name" value="RNaseH-like_sf"/>
</dbReference>
<dbReference type="InterPro" id="IPR036397">
    <property type="entry name" value="RNaseH_sf"/>
</dbReference>
<dbReference type="InterPro" id="IPR025246">
    <property type="entry name" value="IS30-like_HTH"/>
</dbReference>
<dbReference type="InterPro" id="IPR001584">
    <property type="entry name" value="Integrase_cat-core"/>
</dbReference>
<dbReference type="OrthoDB" id="9776104at2"/>
<dbReference type="PANTHER" id="PTHR10948:SF23">
    <property type="entry name" value="TRANSPOSASE INSI FOR INSERTION SEQUENCE ELEMENT IS30A-RELATED"/>
    <property type="match status" value="1"/>
</dbReference>
<dbReference type="GO" id="GO:0006310">
    <property type="term" value="P:DNA recombination"/>
    <property type="evidence" value="ECO:0007669"/>
    <property type="project" value="UniProtKB-KW"/>
</dbReference>
<dbReference type="SUPFAM" id="SSF53098">
    <property type="entry name" value="Ribonuclease H-like"/>
    <property type="match status" value="1"/>
</dbReference>
<organism evidence="3 4">
    <name type="scientific">Clostridium thermosuccinogenes</name>
    <dbReference type="NCBI Taxonomy" id="84032"/>
    <lineage>
        <taxon>Bacteria</taxon>
        <taxon>Bacillati</taxon>
        <taxon>Bacillota</taxon>
        <taxon>Clostridia</taxon>
        <taxon>Eubacteriales</taxon>
        <taxon>Clostridiaceae</taxon>
        <taxon>Clostridium</taxon>
    </lineage>
</organism>
<dbReference type="GO" id="GO:0015074">
    <property type="term" value="P:DNA integration"/>
    <property type="evidence" value="ECO:0007669"/>
    <property type="project" value="InterPro"/>
</dbReference>
<dbReference type="PANTHER" id="PTHR10948">
    <property type="entry name" value="TRANSPOSASE"/>
    <property type="match status" value="1"/>
</dbReference>
<feature type="domain" description="Integrase catalytic" evidence="2">
    <location>
        <begin position="242"/>
        <end position="405"/>
    </location>
</feature>